<evidence type="ECO:0000313" key="2">
    <source>
        <dbReference type="EnsemblMetazoa" id="XP_014240609.1"/>
    </source>
</evidence>
<name>A0A8I6R8R1_CIMLE</name>
<dbReference type="EnsemblMetazoa" id="XM_014385123.1">
    <property type="protein sequence ID" value="XP_014240609.1"/>
    <property type="gene ID" value="LOC106661576"/>
</dbReference>
<protein>
    <submittedName>
        <fullName evidence="2">Uncharacterized protein</fullName>
    </submittedName>
</protein>
<reference evidence="2" key="1">
    <citation type="submission" date="2022-01" db="UniProtKB">
        <authorList>
            <consortium name="EnsemblMetazoa"/>
        </authorList>
    </citation>
    <scope>IDENTIFICATION</scope>
</reference>
<dbReference type="Proteomes" id="UP000494040">
    <property type="component" value="Unassembled WGS sequence"/>
</dbReference>
<dbReference type="KEGG" id="clec:106661576"/>
<organism evidence="2 3">
    <name type="scientific">Cimex lectularius</name>
    <name type="common">Bed bug</name>
    <name type="synonym">Acanthia lectularia</name>
    <dbReference type="NCBI Taxonomy" id="79782"/>
    <lineage>
        <taxon>Eukaryota</taxon>
        <taxon>Metazoa</taxon>
        <taxon>Ecdysozoa</taxon>
        <taxon>Arthropoda</taxon>
        <taxon>Hexapoda</taxon>
        <taxon>Insecta</taxon>
        <taxon>Pterygota</taxon>
        <taxon>Neoptera</taxon>
        <taxon>Paraneoptera</taxon>
        <taxon>Hemiptera</taxon>
        <taxon>Heteroptera</taxon>
        <taxon>Panheteroptera</taxon>
        <taxon>Cimicomorpha</taxon>
        <taxon>Cimicidae</taxon>
        <taxon>Cimex</taxon>
    </lineage>
</organism>
<dbReference type="AlphaFoldDB" id="A0A8I6R8R1"/>
<keyword evidence="3" id="KW-1185">Reference proteome</keyword>
<feature type="compositionally biased region" description="Polar residues" evidence="1">
    <location>
        <begin position="90"/>
        <end position="103"/>
    </location>
</feature>
<proteinExistence type="predicted"/>
<feature type="region of interest" description="Disordered" evidence="1">
    <location>
        <begin position="74"/>
        <end position="117"/>
    </location>
</feature>
<dbReference type="RefSeq" id="XP_014240609.1">
    <property type="nucleotide sequence ID" value="XM_014385123.1"/>
</dbReference>
<sequence length="117" mass="11903">MGHFRGRRGGLGGWRGADGGEGGGGGRGRRLRALPCPSGRADPDGSDMFEGLVRWPSSLRAGLDRAGRVANGLAGGGGGGGGTGRRGWLSDQNGLGTEGCTSHFSEETSIPGRQWKP</sequence>
<accession>A0A8I6R8R1</accession>
<feature type="compositionally biased region" description="Gly residues" evidence="1">
    <location>
        <begin position="74"/>
        <end position="85"/>
    </location>
</feature>
<evidence type="ECO:0000256" key="1">
    <source>
        <dbReference type="SAM" id="MobiDB-lite"/>
    </source>
</evidence>
<feature type="region of interest" description="Disordered" evidence="1">
    <location>
        <begin position="1"/>
        <end position="47"/>
    </location>
</feature>
<feature type="compositionally biased region" description="Gly residues" evidence="1">
    <location>
        <begin position="9"/>
        <end position="26"/>
    </location>
</feature>
<dbReference type="GeneID" id="106661576"/>
<evidence type="ECO:0000313" key="3">
    <source>
        <dbReference type="Proteomes" id="UP000494040"/>
    </source>
</evidence>